<reference evidence="5" key="1">
    <citation type="journal article" date="2017" name="Int. J. Syst. Evol. Microbiol.">
        <title>Notoacmeibacter marinus gen. nov., sp. nov., isolated from the gut of a limpet and proposal of Notoacmeibacteraceae fam. nov. in the order Rhizobiales of the class Alphaproteobacteria.</title>
        <authorList>
            <person name="Huang Z."/>
            <person name="Guo F."/>
            <person name="Lai Q."/>
        </authorList>
    </citation>
    <scope>NUCLEOTIDE SEQUENCE [LARGE SCALE GENOMIC DNA]</scope>
    <source>
        <strain evidence="5">XMTR2A4</strain>
    </source>
</reference>
<dbReference type="InterPro" id="IPR029063">
    <property type="entry name" value="SAM-dependent_MTases_sf"/>
</dbReference>
<organism evidence="4 5">
    <name type="scientific">Notoacmeibacter marinus</name>
    <dbReference type="NCBI Taxonomy" id="1876515"/>
    <lineage>
        <taxon>Bacteria</taxon>
        <taxon>Pseudomonadati</taxon>
        <taxon>Pseudomonadota</taxon>
        <taxon>Alphaproteobacteria</taxon>
        <taxon>Hyphomicrobiales</taxon>
        <taxon>Notoacmeibacteraceae</taxon>
        <taxon>Notoacmeibacter</taxon>
    </lineage>
</organism>
<dbReference type="PANTHER" id="PTHR43397:SF1">
    <property type="entry name" value="ERGOTHIONEINE BIOSYNTHESIS PROTEIN 1"/>
    <property type="match status" value="1"/>
</dbReference>
<dbReference type="AlphaFoldDB" id="A0A231UZX2"/>
<dbReference type="PANTHER" id="PTHR43397">
    <property type="entry name" value="ERGOTHIONEINE BIOSYNTHESIS PROTEIN 1"/>
    <property type="match status" value="1"/>
</dbReference>
<evidence type="ECO:0000256" key="2">
    <source>
        <dbReference type="ARBA" id="ARBA00022679"/>
    </source>
</evidence>
<keyword evidence="2 4" id="KW-0808">Transferase</keyword>
<keyword evidence="1 4" id="KW-0489">Methyltransferase</keyword>
<evidence type="ECO:0000313" key="5">
    <source>
        <dbReference type="Proteomes" id="UP000215405"/>
    </source>
</evidence>
<sequence length="312" mass="34841">MLERLDTQFRDSVLNGLSQDPKTLEPKWFYDAEGSALFDQICQLPEYYPTRTEAAILQERAGEIADALDEGVVLYEPGAGSLRKARIVLDALKNPAGFVPTDISATHLHRAAESLSCDFPDLPIDPVGCDFTKHLAMPAAIDKDMPVTLFFPGSTIGNFEPRQAETLLRRFRQETGAVHLLIGVDLVKNQETLVAAYDDRAGVTAAFNLNLLKRINRELGGDFSVDRFRHIALFNERKSRIEMHLESLGDQSVGIADRRFDFVAGERIHTENSYKYSPEHFTELAANTGWGNPKFWTDTKSLFGVFLFTAAA</sequence>
<proteinExistence type="predicted"/>
<comment type="caution">
    <text evidence="4">The sequence shown here is derived from an EMBL/GenBank/DDBJ whole genome shotgun (WGS) entry which is preliminary data.</text>
</comment>
<dbReference type="EMBL" id="NBYO01000001">
    <property type="protein sequence ID" value="OXT01462.1"/>
    <property type="molecule type" value="Genomic_DNA"/>
</dbReference>
<dbReference type="GO" id="GO:0032259">
    <property type="term" value="P:methylation"/>
    <property type="evidence" value="ECO:0007669"/>
    <property type="project" value="UniProtKB-KW"/>
</dbReference>
<dbReference type="InterPro" id="IPR019257">
    <property type="entry name" value="MeTrfase_dom"/>
</dbReference>
<dbReference type="Pfam" id="PF10017">
    <property type="entry name" value="Methyltransf_33"/>
    <property type="match status" value="1"/>
</dbReference>
<dbReference type="PIRSF" id="PIRSF018005">
    <property type="entry name" value="UCP018005"/>
    <property type="match status" value="1"/>
</dbReference>
<dbReference type="RefSeq" id="WP_094075433.1">
    <property type="nucleotide sequence ID" value="NZ_NBYO01000001.1"/>
</dbReference>
<dbReference type="InterPro" id="IPR017804">
    <property type="entry name" value="MeTrfase_EgtD-like"/>
</dbReference>
<dbReference type="NCBIfam" id="TIGR03438">
    <property type="entry name" value="egtD_ergothio"/>
    <property type="match status" value="1"/>
</dbReference>
<dbReference type="Proteomes" id="UP000215405">
    <property type="component" value="Unassembled WGS sequence"/>
</dbReference>
<accession>A0A231UZX2</accession>
<dbReference type="GO" id="GO:0008168">
    <property type="term" value="F:methyltransferase activity"/>
    <property type="evidence" value="ECO:0007669"/>
    <property type="project" value="UniProtKB-KW"/>
</dbReference>
<protein>
    <submittedName>
        <fullName evidence="4">L-histidine N(Alpha)-methyltransferase</fullName>
    </submittedName>
</protein>
<feature type="domain" description="Histidine-specific methyltransferase SAM-dependent" evidence="3">
    <location>
        <begin position="9"/>
        <end position="309"/>
    </location>
</feature>
<dbReference type="InterPro" id="IPR035094">
    <property type="entry name" value="EgtD"/>
</dbReference>
<evidence type="ECO:0000259" key="3">
    <source>
        <dbReference type="Pfam" id="PF10017"/>
    </source>
</evidence>
<evidence type="ECO:0000313" key="4">
    <source>
        <dbReference type="EMBL" id="OXT01462.1"/>
    </source>
</evidence>
<dbReference type="Gene3D" id="3.40.50.150">
    <property type="entry name" value="Vaccinia Virus protein VP39"/>
    <property type="match status" value="1"/>
</dbReference>
<evidence type="ECO:0000256" key="1">
    <source>
        <dbReference type="ARBA" id="ARBA00022603"/>
    </source>
</evidence>
<gene>
    <name evidence="4" type="ORF">B7H23_00280</name>
</gene>
<keyword evidence="5" id="KW-1185">Reference proteome</keyword>
<dbReference type="InterPro" id="IPR051128">
    <property type="entry name" value="EgtD_Methyltrsf_superfamily"/>
</dbReference>
<name>A0A231UZX2_9HYPH</name>